<dbReference type="NCBIfam" id="TIGR00374">
    <property type="entry name" value="flippase-like domain"/>
    <property type="match status" value="1"/>
</dbReference>
<evidence type="ECO:0000313" key="7">
    <source>
        <dbReference type="EMBL" id="CAE22207.1"/>
    </source>
</evidence>
<feature type="transmembrane region" description="Helical" evidence="6">
    <location>
        <begin position="15"/>
        <end position="34"/>
    </location>
</feature>
<keyword evidence="4 6" id="KW-1133">Transmembrane helix</keyword>
<dbReference type="eggNOG" id="COG0392">
    <property type="taxonomic scope" value="Bacteria"/>
</dbReference>
<evidence type="ECO:0000256" key="1">
    <source>
        <dbReference type="ARBA" id="ARBA00004651"/>
    </source>
</evidence>
<feature type="transmembrane region" description="Helical" evidence="6">
    <location>
        <begin position="125"/>
        <end position="147"/>
    </location>
</feature>
<dbReference type="RefSeq" id="WP_011131398.1">
    <property type="nucleotide sequence ID" value="NC_005071.1"/>
</dbReference>
<reference evidence="7 8" key="1">
    <citation type="journal article" date="2003" name="Nature">
        <title>Genome divergence in two Prochlorococcus ecotypes reflects oceanic niche differentiation.</title>
        <authorList>
            <person name="Rocap G."/>
            <person name="Larimer F.W."/>
            <person name="Lamerdin J.E."/>
            <person name="Malfatti S."/>
            <person name="Chain P."/>
            <person name="Ahlgren N.A."/>
            <person name="Arellano A."/>
            <person name="Coleman M."/>
            <person name="Hauser L."/>
            <person name="Hess W.R."/>
            <person name="Johnson Z.I."/>
            <person name="Land M.L."/>
            <person name="Lindell D."/>
            <person name="Post A.F."/>
            <person name="Regala W."/>
            <person name="Shah M."/>
            <person name="Shaw S.L."/>
            <person name="Steglich C."/>
            <person name="Sullivan M.B."/>
            <person name="Ting C.S."/>
            <person name="Tolonen A."/>
            <person name="Webb E.A."/>
            <person name="Zinser E.R."/>
            <person name="Chisholm S.W."/>
        </authorList>
    </citation>
    <scope>NUCLEOTIDE SEQUENCE [LARGE SCALE GENOMIC DNA]</scope>
    <source>
        <strain evidence="8">MIT 9313</strain>
    </source>
</reference>
<dbReference type="GO" id="GO:0005886">
    <property type="term" value="C:plasma membrane"/>
    <property type="evidence" value="ECO:0007669"/>
    <property type="project" value="UniProtKB-SubCell"/>
</dbReference>
<keyword evidence="3 6" id="KW-0812">Transmembrane</keyword>
<evidence type="ECO:0000256" key="5">
    <source>
        <dbReference type="ARBA" id="ARBA00023136"/>
    </source>
</evidence>
<organism evidence="7 8">
    <name type="scientific">Prochlorococcus marinus (strain MIT 9313)</name>
    <dbReference type="NCBI Taxonomy" id="74547"/>
    <lineage>
        <taxon>Bacteria</taxon>
        <taxon>Bacillati</taxon>
        <taxon>Cyanobacteriota</taxon>
        <taxon>Cyanophyceae</taxon>
        <taxon>Synechococcales</taxon>
        <taxon>Prochlorococcaceae</taxon>
        <taxon>Prochlorococcus</taxon>
    </lineage>
</organism>
<feature type="transmembrane region" description="Helical" evidence="6">
    <location>
        <begin position="206"/>
        <end position="229"/>
    </location>
</feature>
<dbReference type="Proteomes" id="UP000001423">
    <property type="component" value="Chromosome"/>
</dbReference>
<dbReference type="PANTHER" id="PTHR39087:SF2">
    <property type="entry name" value="UPF0104 MEMBRANE PROTEIN MJ1595"/>
    <property type="match status" value="1"/>
</dbReference>
<feature type="transmembrane region" description="Helical" evidence="6">
    <location>
        <begin position="50"/>
        <end position="70"/>
    </location>
</feature>
<keyword evidence="8" id="KW-1185">Reference proteome</keyword>
<gene>
    <name evidence="7" type="ordered locus">PMT_2033</name>
</gene>
<feature type="transmembrane region" description="Helical" evidence="6">
    <location>
        <begin position="282"/>
        <end position="309"/>
    </location>
</feature>
<evidence type="ECO:0008006" key="9">
    <source>
        <dbReference type="Google" id="ProtNLM"/>
    </source>
</evidence>
<feature type="transmembrane region" description="Helical" evidence="6">
    <location>
        <begin position="159"/>
        <end position="180"/>
    </location>
</feature>
<keyword evidence="2" id="KW-1003">Cell membrane</keyword>
<dbReference type="OrthoDB" id="9794212at2"/>
<dbReference type="Pfam" id="PF03706">
    <property type="entry name" value="LPG_synthase_TM"/>
    <property type="match status" value="1"/>
</dbReference>
<evidence type="ECO:0000256" key="2">
    <source>
        <dbReference type="ARBA" id="ARBA00022475"/>
    </source>
</evidence>
<protein>
    <recommendedName>
        <fullName evidence="9">Integral membrane protein</fullName>
    </recommendedName>
</protein>
<evidence type="ECO:0000256" key="3">
    <source>
        <dbReference type="ARBA" id="ARBA00022692"/>
    </source>
</evidence>
<evidence type="ECO:0000313" key="8">
    <source>
        <dbReference type="Proteomes" id="UP000001423"/>
    </source>
</evidence>
<dbReference type="KEGG" id="pmt:PMT_2033"/>
<proteinExistence type="predicted"/>
<name>Q7V4C7_PROMM</name>
<evidence type="ECO:0000256" key="4">
    <source>
        <dbReference type="ARBA" id="ARBA00022989"/>
    </source>
</evidence>
<feature type="transmembrane region" description="Helical" evidence="6">
    <location>
        <begin position="241"/>
        <end position="262"/>
    </location>
</feature>
<evidence type="ECO:0000256" key="6">
    <source>
        <dbReference type="SAM" id="Phobius"/>
    </source>
</evidence>
<dbReference type="InterPro" id="IPR022791">
    <property type="entry name" value="L-PG_synthase/AglD"/>
</dbReference>
<dbReference type="AlphaFoldDB" id="Q7V4C7"/>
<dbReference type="EMBL" id="BX548175">
    <property type="protein sequence ID" value="CAE22207.1"/>
    <property type="molecule type" value="Genomic_DNA"/>
</dbReference>
<dbReference type="PANTHER" id="PTHR39087">
    <property type="entry name" value="UPF0104 MEMBRANE PROTEIN MJ1595"/>
    <property type="match status" value="1"/>
</dbReference>
<dbReference type="HOGENOM" id="CLU_075280_0_0_3"/>
<accession>Q7V4C7</accession>
<sequence>MSAADSEPSQGWKPAWSSFIALTLLAVALTAMLQRPASERQVLVASTHKLLLWLPVLYGIVVVSYAGRYWRWRLLLGRIGIGRLSWADLIGWFRGFALTATPAKLGELNRIRQLHRQLNYPRSPLVHVFVVERIADASAVAFLLMLLTPNQLLVHLSGLNWIVELLLAVGVLAVVFFSALRPLRCFLSNRLKSWHHHLPSGALGRAIWPAILISMALWANEALVLWLLVHLLSPTPITIPTAISIYLLSGVIGIASSLPGGVGVNEAVTVLLLSRLDIGPAVALPVAVLRRIITLWSIVALAAAIRIFWPYPAFSSSKFAKG</sequence>
<comment type="subcellular location">
    <subcellularLocation>
        <location evidence="1">Cell membrane</location>
        <topology evidence="1">Multi-pass membrane protein</topology>
    </subcellularLocation>
</comment>
<keyword evidence="5 6" id="KW-0472">Membrane</keyword>